<reference evidence="1" key="1">
    <citation type="submission" date="2022-12" db="EMBL/GenBank/DDBJ databases">
        <title>Phocaeicola acetigenes sp. nov., isolated feces from a healthy human.</title>
        <authorList>
            <person name="Do H."/>
            <person name="Ha Y.B."/>
            <person name="Kim J.-S."/>
            <person name="Suh M.K."/>
            <person name="Kim H.S."/>
            <person name="Lee J.-S."/>
        </authorList>
    </citation>
    <scope>NUCLEOTIDE SEQUENCE</scope>
    <source>
        <strain evidence="1">KGMB11183</strain>
    </source>
</reference>
<accession>A0ABT4PL12</accession>
<keyword evidence="2" id="KW-1185">Reference proteome</keyword>
<dbReference type="EMBL" id="JAPZVM010000017">
    <property type="protein sequence ID" value="MCZ8373664.1"/>
    <property type="molecule type" value="Genomic_DNA"/>
</dbReference>
<dbReference type="Proteomes" id="UP001141933">
    <property type="component" value="Unassembled WGS sequence"/>
</dbReference>
<dbReference type="RefSeq" id="WP_269879004.1">
    <property type="nucleotide sequence ID" value="NZ_JAPZVM010000017.1"/>
</dbReference>
<organism evidence="1 2">
    <name type="scientific">Phocaeicola acetigenes</name>
    <dbReference type="NCBI Taxonomy" id="3016083"/>
    <lineage>
        <taxon>Bacteria</taxon>
        <taxon>Pseudomonadati</taxon>
        <taxon>Bacteroidota</taxon>
        <taxon>Bacteroidia</taxon>
        <taxon>Bacteroidales</taxon>
        <taxon>Bacteroidaceae</taxon>
        <taxon>Phocaeicola</taxon>
    </lineage>
</organism>
<gene>
    <name evidence="1" type="ORF">O6P32_13250</name>
</gene>
<comment type="caution">
    <text evidence="1">The sequence shown here is derived from an EMBL/GenBank/DDBJ whole genome shotgun (WGS) entry which is preliminary data.</text>
</comment>
<sequence>MKKIRIGKDIVIEWAVLTNGEKISLEGRDLKLVLISPLGRKTVLPLTVSGNVLHSRVNGVDQHYLGKYRLTLWENFGKINQSAVDECNAYQLVATSCEEAISDIGLASAILNLSTDTNVEIYFEVVKNTNEINI</sequence>
<evidence type="ECO:0000313" key="1">
    <source>
        <dbReference type="EMBL" id="MCZ8373664.1"/>
    </source>
</evidence>
<protein>
    <submittedName>
        <fullName evidence="1">Uncharacterized protein</fullName>
    </submittedName>
</protein>
<name>A0ABT4PL12_9BACT</name>
<evidence type="ECO:0000313" key="2">
    <source>
        <dbReference type="Proteomes" id="UP001141933"/>
    </source>
</evidence>
<proteinExistence type="predicted"/>